<dbReference type="Pfam" id="PF18052">
    <property type="entry name" value="Rx_N"/>
    <property type="match status" value="1"/>
</dbReference>
<feature type="domain" description="Disease resistance N-terminal" evidence="5">
    <location>
        <begin position="2"/>
        <end position="81"/>
    </location>
</feature>
<dbReference type="CDD" id="cd14798">
    <property type="entry name" value="RX-CC_like"/>
    <property type="match status" value="1"/>
</dbReference>
<evidence type="ECO:0000256" key="1">
    <source>
        <dbReference type="ARBA" id="ARBA00022737"/>
    </source>
</evidence>
<dbReference type="GO" id="GO:0006952">
    <property type="term" value="P:defense response"/>
    <property type="evidence" value="ECO:0007669"/>
    <property type="project" value="UniProtKB-KW"/>
</dbReference>
<dbReference type="Gene3D" id="1.20.5.4130">
    <property type="match status" value="1"/>
</dbReference>
<evidence type="ECO:0000259" key="5">
    <source>
        <dbReference type="Pfam" id="PF18052"/>
    </source>
</evidence>
<dbReference type="InterPro" id="IPR041118">
    <property type="entry name" value="Rx_N"/>
</dbReference>
<dbReference type="Proteomes" id="UP000823749">
    <property type="component" value="Chromosome 5"/>
</dbReference>
<keyword evidence="3" id="KW-0611">Plant defense</keyword>
<sequence length="163" mass="19397">MMKNLKELINSRRDLILEEENQITCLYEDLQMLSNFLKDLQEKFYGHEVLKNLWSRIRDVEYEAENVLDLFIASKKKKKKNVMTKLKTMMMNTKKKDVLDLAHVKQKIEAIKQEVMEIYRKRVDEMAVTEQGRQESAEDCTFPLRDLLPLPIPTVLVDFILFK</sequence>
<accession>A0AAV6K9Y0</accession>
<gene>
    <name evidence="6" type="ORF">RHGRI_014442</name>
</gene>
<evidence type="ECO:0000256" key="2">
    <source>
        <dbReference type="ARBA" id="ARBA00022741"/>
    </source>
</evidence>
<dbReference type="EMBL" id="JACTNZ010000005">
    <property type="protein sequence ID" value="KAG5549072.1"/>
    <property type="molecule type" value="Genomic_DNA"/>
</dbReference>
<evidence type="ECO:0000313" key="6">
    <source>
        <dbReference type="EMBL" id="KAG5549072.1"/>
    </source>
</evidence>
<comment type="caution">
    <text evidence="6">The sequence shown here is derived from an EMBL/GenBank/DDBJ whole genome shotgun (WGS) entry which is preliminary data.</text>
</comment>
<evidence type="ECO:0000256" key="3">
    <source>
        <dbReference type="ARBA" id="ARBA00022821"/>
    </source>
</evidence>
<name>A0AAV6K9Y0_9ERIC</name>
<proteinExistence type="predicted"/>
<organism evidence="6 7">
    <name type="scientific">Rhododendron griersonianum</name>
    <dbReference type="NCBI Taxonomy" id="479676"/>
    <lineage>
        <taxon>Eukaryota</taxon>
        <taxon>Viridiplantae</taxon>
        <taxon>Streptophyta</taxon>
        <taxon>Embryophyta</taxon>
        <taxon>Tracheophyta</taxon>
        <taxon>Spermatophyta</taxon>
        <taxon>Magnoliopsida</taxon>
        <taxon>eudicotyledons</taxon>
        <taxon>Gunneridae</taxon>
        <taxon>Pentapetalae</taxon>
        <taxon>asterids</taxon>
        <taxon>Ericales</taxon>
        <taxon>Ericaceae</taxon>
        <taxon>Ericoideae</taxon>
        <taxon>Rhodoreae</taxon>
        <taxon>Rhododendron</taxon>
    </lineage>
</organism>
<evidence type="ECO:0000256" key="4">
    <source>
        <dbReference type="ARBA" id="ARBA00022840"/>
    </source>
</evidence>
<reference evidence="6" key="1">
    <citation type="submission" date="2020-08" db="EMBL/GenBank/DDBJ databases">
        <title>Plant Genome Project.</title>
        <authorList>
            <person name="Zhang R.-G."/>
        </authorList>
    </citation>
    <scope>NUCLEOTIDE SEQUENCE</scope>
    <source>
        <strain evidence="6">WSP0</strain>
        <tissue evidence="6">Leaf</tissue>
    </source>
</reference>
<keyword evidence="7" id="KW-1185">Reference proteome</keyword>
<keyword evidence="2" id="KW-0547">Nucleotide-binding</keyword>
<keyword evidence="4" id="KW-0067">ATP-binding</keyword>
<evidence type="ECO:0000313" key="7">
    <source>
        <dbReference type="Proteomes" id="UP000823749"/>
    </source>
</evidence>
<dbReference type="GO" id="GO:0005524">
    <property type="term" value="F:ATP binding"/>
    <property type="evidence" value="ECO:0007669"/>
    <property type="project" value="UniProtKB-KW"/>
</dbReference>
<keyword evidence="1" id="KW-0677">Repeat</keyword>
<dbReference type="InterPro" id="IPR038005">
    <property type="entry name" value="RX-like_CC"/>
</dbReference>
<protein>
    <recommendedName>
        <fullName evidence="5">Disease resistance N-terminal domain-containing protein</fullName>
    </recommendedName>
</protein>
<dbReference type="AlphaFoldDB" id="A0AAV6K9Y0"/>